<feature type="transmembrane region" description="Helical" evidence="6">
    <location>
        <begin position="270"/>
        <end position="290"/>
    </location>
</feature>
<dbReference type="CDD" id="cd06173">
    <property type="entry name" value="MFS_MefA_like"/>
    <property type="match status" value="1"/>
</dbReference>
<feature type="transmembrane region" description="Helical" evidence="6">
    <location>
        <begin position="237"/>
        <end position="258"/>
    </location>
</feature>
<organism evidence="8 9">
    <name type="scientific">Streptomyces luteosporeus</name>
    <dbReference type="NCBI Taxonomy" id="173856"/>
    <lineage>
        <taxon>Bacteria</taxon>
        <taxon>Bacillati</taxon>
        <taxon>Actinomycetota</taxon>
        <taxon>Actinomycetes</taxon>
        <taxon>Kitasatosporales</taxon>
        <taxon>Streptomycetaceae</taxon>
        <taxon>Streptomyces</taxon>
    </lineage>
</organism>
<evidence type="ECO:0000313" key="9">
    <source>
        <dbReference type="Proteomes" id="UP001500886"/>
    </source>
</evidence>
<feature type="transmembrane region" description="Helical" evidence="6">
    <location>
        <begin position="173"/>
        <end position="199"/>
    </location>
</feature>
<evidence type="ECO:0000256" key="2">
    <source>
        <dbReference type="ARBA" id="ARBA00022475"/>
    </source>
</evidence>
<proteinExistence type="predicted"/>
<comment type="caution">
    <text evidence="8">The sequence shown here is derived from an EMBL/GenBank/DDBJ whole genome shotgun (WGS) entry which is preliminary data.</text>
</comment>
<keyword evidence="4 6" id="KW-1133">Transmembrane helix</keyword>
<keyword evidence="3 6" id="KW-0812">Transmembrane</keyword>
<feature type="transmembrane region" description="Helical" evidence="6">
    <location>
        <begin position="324"/>
        <end position="345"/>
    </location>
</feature>
<evidence type="ECO:0000259" key="7">
    <source>
        <dbReference type="PROSITE" id="PS50850"/>
    </source>
</evidence>
<evidence type="ECO:0000256" key="1">
    <source>
        <dbReference type="ARBA" id="ARBA00004651"/>
    </source>
</evidence>
<dbReference type="Pfam" id="PF07690">
    <property type="entry name" value="MFS_1"/>
    <property type="match status" value="1"/>
</dbReference>
<keyword evidence="9" id="KW-1185">Reference proteome</keyword>
<evidence type="ECO:0000256" key="4">
    <source>
        <dbReference type="ARBA" id="ARBA00022989"/>
    </source>
</evidence>
<accession>A0ABP6G7C1</accession>
<evidence type="ECO:0000313" key="8">
    <source>
        <dbReference type="EMBL" id="GAA2718134.1"/>
    </source>
</evidence>
<feature type="transmembrane region" description="Helical" evidence="6">
    <location>
        <begin position="357"/>
        <end position="379"/>
    </location>
</feature>
<dbReference type="InterPro" id="IPR011701">
    <property type="entry name" value="MFS"/>
</dbReference>
<feature type="transmembrane region" description="Helical" evidence="6">
    <location>
        <begin position="57"/>
        <end position="81"/>
    </location>
</feature>
<keyword evidence="2" id="KW-1003">Cell membrane</keyword>
<feature type="transmembrane region" description="Helical" evidence="6">
    <location>
        <begin position="25"/>
        <end position="51"/>
    </location>
</feature>
<dbReference type="Gene3D" id="1.20.1250.20">
    <property type="entry name" value="MFS general substrate transporter like domains"/>
    <property type="match status" value="1"/>
</dbReference>
<protein>
    <submittedName>
        <fullName evidence="8">MFS transporter</fullName>
    </submittedName>
</protein>
<evidence type="ECO:0000256" key="6">
    <source>
        <dbReference type="SAM" id="Phobius"/>
    </source>
</evidence>
<reference evidence="9" key="1">
    <citation type="journal article" date="2019" name="Int. J. Syst. Evol. Microbiol.">
        <title>The Global Catalogue of Microorganisms (GCM) 10K type strain sequencing project: providing services to taxonomists for standard genome sequencing and annotation.</title>
        <authorList>
            <consortium name="The Broad Institute Genomics Platform"/>
            <consortium name="The Broad Institute Genome Sequencing Center for Infectious Disease"/>
            <person name="Wu L."/>
            <person name="Ma J."/>
        </authorList>
    </citation>
    <scope>NUCLEOTIDE SEQUENCE [LARGE SCALE GENOMIC DNA]</scope>
    <source>
        <strain evidence="9">JCM 4542</strain>
    </source>
</reference>
<sequence length="447" mass="46526">MNTTYDTSSGAGRRFGVLRQRDFRLLWTGESASGLGSSITTIALPLTAVVVLHAGSLAVGVLAAAVWLPWLVVGLPAGAWVDRLRRRPVMITCNLVSAAGYASVPLAAGFGVLTFAHLLVVALLCGASAVFFDTAYHAYLPAVLDERDLLEGNAKLQGSEAATRVLGRGAAGLIAHVFGAVTGLLVDALTFVVSTVCLLRLRVREPAPAAPADGLTLRRQIVEGLRFVARDPYLRPMVAYGAVLNLALMGYQAVQIVFLVRTVGVDSATVGALVMAGSLGGVLGAFLATAVGRRLGTARGTLLLQLCTGPFALLLPLTTPGAGLLFFAVGAFMVSTGVVACNVVLGGFRQRYCPPHLLGRVVATTMVLNHSTIPVGSVLGGWLGGLLGPRAALWVMAGLLAPCWLILAAGPLRRHRDLPEAYEEEPAPVLVQARGAKTAQRSGASCQ</sequence>
<dbReference type="EMBL" id="BAAASL010000011">
    <property type="protein sequence ID" value="GAA2718134.1"/>
    <property type="molecule type" value="Genomic_DNA"/>
</dbReference>
<feature type="transmembrane region" description="Helical" evidence="6">
    <location>
        <begin position="391"/>
        <end position="410"/>
    </location>
</feature>
<dbReference type="InterPro" id="IPR036259">
    <property type="entry name" value="MFS_trans_sf"/>
</dbReference>
<dbReference type="SUPFAM" id="SSF103473">
    <property type="entry name" value="MFS general substrate transporter"/>
    <property type="match status" value="1"/>
</dbReference>
<name>A0ABP6G7C1_9ACTN</name>
<comment type="subcellular location">
    <subcellularLocation>
        <location evidence="1">Cell membrane</location>
        <topology evidence="1">Multi-pass membrane protein</topology>
    </subcellularLocation>
</comment>
<feature type="transmembrane region" description="Helical" evidence="6">
    <location>
        <begin position="302"/>
        <end position="318"/>
    </location>
</feature>
<dbReference type="Proteomes" id="UP001500886">
    <property type="component" value="Unassembled WGS sequence"/>
</dbReference>
<feature type="transmembrane region" description="Helical" evidence="6">
    <location>
        <begin position="102"/>
        <end position="132"/>
    </location>
</feature>
<keyword evidence="5 6" id="KW-0472">Membrane</keyword>
<evidence type="ECO:0000256" key="3">
    <source>
        <dbReference type="ARBA" id="ARBA00022692"/>
    </source>
</evidence>
<dbReference type="PANTHER" id="PTHR23513">
    <property type="entry name" value="INTEGRAL MEMBRANE EFFLUX PROTEIN-RELATED"/>
    <property type="match status" value="1"/>
</dbReference>
<dbReference type="InterPro" id="IPR020846">
    <property type="entry name" value="MFS_dom"/>
</dbReference>
<gene>
    <name evidence="8" type="ORF">GCM10010315_33040</name>
</gene>
<dbReference type="RefSeq" id="WP_344436071.1">
    <property type="nucleotide sequence ID" value="NZ_BAAASL010000011.1"/>
</dbReference>
<evidence type="ECO:0000256" key="5">
    <source>
        <dbReference type="ARBA" id="ARBA00023136"/>
    </source>
</evidence>
<dbReference type="PROSITE" id="PS50850">
    <property type="entry name" value="MFS"/>
    <property type="match status" value="1"/>
</dbReference>
<feature type="domain" description="Major facilitator superfamily (MFS) profile" evidence="7">
    <location>
        <begin position="234"/>
        <end position="447"/>
    </location>
</feature>
<dbReference type="PANTHER" id="PTHR23513:SF6">
    <property type="entry name" value="MAJOR FACILITATOR SUPERFAMILY ASSOCIATED DOMAIN-CONTAINING PROTEIN"/>
    <property type="match status" value="1"/>
</dbReference>